<evidence type="ECO:0000313" key="1">
    <source>
        <dbReference type="EMBL" id="ABT16453.1"/>
    </source>
</evidence>
<reference evidence="1 2" key="1">
    <citation type="submission" date="2006-09" db="EMBL/GenBank/DDBJ databases">
        <title>Sequence and annotation of the 288-kb ATCV-1 virus that infects an endosymbiotic Chlorella strain of the heliozoon Acanthocystis turfacea.</title>
        <authorList>
            <person name="Fitzgerald L.A."/>
            <person name="Graves M.V."/>
            <person name="Li X."/>
            <person name="Pfitzner A.J.P."/>
            <person name="Hartigan J."/>
            <person name="Van Etten J.L."/>
        </authorList>
    </citation>
    <scope>NUCLEOTIDE SEQUENCE [LARGE SCALE GENOMIC DNA]</scope>
    <source>
        <strain evidence="1 2">ATCV-1</strain>
    </source>
</reference>
<accession>A7K8S9</accession>
<keyword evidence="2" id="KW-1185">Reference proteome</keyword>
<protein>
    <submittedName>
        <fullName evidence="1">Uncharacterized protein z319L</fullName>
    </submittedName>
</protein>
<dbReference type="KEGG" id="vg:5470704"/>
<sequence>MTCWSCATAAALVCTSGTGGAYDGAGLATRFIEPRGSAGLTDVPMITSCSGLSGLSGLSIASSGEGDRSISSSSIWSVWTPSASTEPPR</sequence>
<dbReference type="Proteomes" id="UP000202420">
    <property type="component" value="Segment"/>
</dbReference>
<dbReference type="EMBL" id="EF101928">
    <property type="protein sequence ID" value="ABT16453.1"/>
    <property type="molecule type" value="Genomic_DNA"/>
</dbReference>
<proteinExistence type="predicted"/>
<dbReference type="GeneID" id="5470704"/>
<name>A7K8S9_9PHYC</name>
<organism evidence="1 2">
    <name type="scientific">Chlorovirus heliozoae</name>
    <dbReference type="NCBI Taxonomy" id="322019"/>
    <lineage>
        <taxon>Viruses</taxon>
        <taxon>Varidnaviria</taxon>
        <taxon>Bamfordvirae</taxon>
        <taxon>Nucleocytoviricota</taxon>
        <taxon>Megaviricetes</taxon>
        <taxon>Algavirales</taxon>
        <taxon>Phycodnaviridae</taxon>
        <taxon>Chlorovirus</taxon>
    </lineage>
</organism>
<evidence type="ECO:0000313" key="2">
    <source>
        <dbReference type="Proteomes" id="UP000202420"/>
    </source>
</evidence>
<dbReference type="RefSeq" id="YP_001426800.1">
    <property type="nucleotide sequence ID" value="NC_008724.1"/>
</dbReference>
<gene>
    <name evidence="1" type="primary">z319L</name>
    <name evidence="1" type="ORF">ATCV1_z319L</name>
</gene>